<protein>
    <submittedName>
        <fullName evidence="1">Uncharacterized protein</fullName>
    </submittedName>
</protein>
<dbReference type="EMBL" id="FRBK01000019">
    <property type="protein sequence ID" value="SHN09033.1"/>
    <property type="molecule type" value="Genomic_DNA"/>
</dbReference>
<dbReference type="Proteomes" id="UP000184388">
    <property type="component" value="Unassembled WGS sequence"/>
</dbReference>
<dbReference type="RefSeq" id="WP_073448048.1">
    <property type="nucleotide sequence ID" value="NZ_FRBK01000019.1"/>
</dbReference>
<proteinExistence type="predicted"/>
<evidence type="ECO:0000313" key="1">
    <source>
        <dbReference type="EMBL" id="SHN09033.1"/>
    </source>
</evidence>
<comment type="caution">
    <text evidence="1">The sequence shown here is derived from an EMBL/GenBank/DDBJ whole genome shotgun (WGS) entry which is preliminary data.</text>
</comment>
<evidence type="ECO:0000313" key="2">
    <source>
        <dbReference type="Proteomes" id="UP000184388"/>
    </source>
</evidence>
<reference evidence="2" key="1">
    <citation type="submission" date="2016-11" db="EMBL/GenBank/DDBJ databases">
        <authorList>
            <person name="Jaros S."/>
            <person name="Januszkiewicz K."/>
            <person name="Wedrychowicz H."/>
        </authorList>
    </citation>
    <scope>NUCLEOTIDE SEQUENCE [LARGE SCALE GENOMIC DNA]</scope>
    <source>
        <strain evidence="2">CGMCC 4.3555</strain>
    </source>
</reference>
<sequence length="112" mass="12574">MSTTTPSNGFIVSVAQSPTIQATALREGDSFALLGNDSPLTILARQRHLQPLWLLTLEGHDTPITLRDDEQIRPLQMLRAFDLTCQLCRRTARHVLDLPVHGTPQTWVCNHH</sequence>
<gene>
    <name evidence="1" type="ORF">SAMN05216268_119116</name>
</gene>
<name>A0A9X8QYI3_9ACTN</name>
<accession>A0A9X8QYI3</accession>
<organism evidence="1 2">
    <name type="scientific">Streptomyces yunnanensis</name>
    <dbReference type="NCBI Taxonomy" id="156453"/>
    <lineage>
        <taxon>Bacteria</taxon>
        <taxon>Bacillati</taxon>
        <taxon>Actinomycetota</taxon>
        <taxon>Actinomycetes</taxon>
        <taxon>Kitasatosporales</taxon>
        <taxon>Streptomycetaceae</taxon>
        <taxon>Streptomyces</taxon>
    </lineage>
</organism>
<dbReference type="AlphaFoldDB" id="A0A9X8QYI3"/>